<feature type="transmembrane region" description="Helical" evidence="7">
    <location>
        <begin position="314"/>
        <end position="338"/>
    </location>
</feature>
<gene>
    <name evidence="9" type="ORF">FM21_00590</name>
</gene>
<feature type="region of interest" description="Disordered" evidence="6">
    <location>
        <begin position="118"/>
        <end position="145"/>
    </location>
</feature>
<keyword evidence="2" id="KW-1003">Cell membrane</keyword>
<evidence type="ECO:0000256" key="6">
    <source>
        <dbReference type="SAM" id="MobiDB-lite"/>
    </source>
</evidence>
<feature type="transmembrane region" description="Helical" evidence="7">
    <location>
        <begin position="263"/>
        <end position="293"/>
    </location>
</feature>
<dbReference type="InterPro" id="IPR038766">
    <property type="entry name" value="Membrane_comp_ABC_pdt"/>
</dbReference>
<sequence length="846" mass="85100">MLYLALRMAAHRVTALLAVASAVLGGAALITTTGVLAESGLRSQLPPGRLGGADVVVAADQEFHPRGDLPIALPERATVPDGLVDRLAALPGVTAAVGDIGFPAALVGARGQVLASAEDPRTAGHGWSSTKLLADPRVTGRAPSGAGEVAVTATAGVAVGELVEVVANGRPATAYRVSAVVEAPGAGLYFADGTASRLAGRGGDGDGPRAGTVDLIGLRVDGGAGERVTAAVREQVAGTGLEVVTGADRGEAVEPGVGSARSLLILLAGSLAGIVLLITGFVVAGALSVTIAGQRRDLALMRAAGATPKQIRRLAAAQSSVVAAVALVPGVALGYLLAGRFREASAGRGVLPDELPLTLSPLPALATLLLVAAAVQLSARCAAWRTSRRPATEAVAESRSEPRRPSRVRTGAGLLLMLGACVLSAAPLMSRTVLGASATSIAGILAAIGLALSGPALVQRAGAAAVRRLRPGVAAPTWLALANVRGYALRLAGVVSPLAMAVVFVLTYTFAQTTVLAATADDTRDGTLAQYEVTAPALGGLPADTLPAVREVPGVRAAAPVGTTTVVWEYEEFGEPAAQSASATVLGPDTRDVVDLGVTEGGLDRLTGATVAVSGEAARTRGAGLGERVRLVLGDGTGVDARVVAVYDRGLGFGPVVLSRELAAGHTTTDLDQSILVRTDGTDAAARGLTALAADRAGLAVTSTAPDTDSPGEDTPPEVWVNLATVVVLLGYLLLSIADKLVAATAQRRAEIAALRLVGTTPRQVRAMMRREAAVVAAAALVSGLLLSALPLALLGQGFLGRPWPAGPAWLLPAVAATVVLTAYATIELPTRHALRTPPADALRAV</sequence>
<feature type="transmembrane region" description="Helical" evidence="7">
    <location>
        <begin position="358"/>
        <end position="379"/>
    </location>
</feature>
<dbReference type="Pfam" id="PF02687">
    <property type="entry name" value="FtsX"/>
    <property type="match status" value="2"/>
</dbReference>
<feature type="transmembrane region" description="Helical" evidence="7">
    <location>
        <begin position="434"/>
        <end position="458"/>
    </location>
</feature>
<organism evidence="9 10">
    <name type="scientific">Streptomyces mutabilis</name>
    <dbReference type="NCBI Taxonomy" id="67332"/>
    <lineage>
        <taxon>Bacteria</taxon>
        <taxon>Bacillati</taxon>
        <taxon>Actinomycetota</taxon>
        <taxon>Actinomycetes</taxon>
        <taxon>Kitasatosporales</taxon>
        <taxon>Streptomycetaceae</taxon>
        <taxon>Streptomyces</taxon>
    </lineage>
</organism>
<evidence type="ECO:0000313" key="9">
    <source>
        <dbReference type="EMBL" id="KFG74708.1"/>
    </source>
</evidence>
<reference evidence="9 10" key="1">
    <citation type="submission" date="2014-05" db="EMBL/GenBank/DDBJ databases">
        <title>Complete genome sequence of the Streptomyces mutabilis TRM45540.</title>
        <authorList>
            <person name="Luo X."/>
            <person name="Zhang L."/>
        </authorList>
    </citation>
    <scope>NUCLEOTIDE SEQUENCE [LARGE SCALE GENOMIC DNA]</scope>
    <source>
        <strain evidence="9 10">TRM45540</strain>
    </source>
</reference>
<feature type="transmembrane region" description="Helical" evidence="7">
    <location>
        <begin position="487"/>
        <end position="511"/>
    </location>
</feature>
<feature type="domain" description="ABC3 transporter permease C-terminal" evidence="8">
    <location>
        <begin position="270"/>
        <end position="390"/>
    </location>
</feature>
<dbReference type="Proteomes" id="UP000029095">
    <property type="component" value="Unassembled WGS sequence"/>
</dbReference>
<keyword evidence="10" id="KW-1185">Reference proteome</keyword>
<dbReference type="AlphaFoldDB" id="A0A086N0P0"/>
<keyword evidence="3 7" id="KW-0812">Transmembrane</keyword>
<dbReference type="InterPro" id="IPR003838">
    <property type="entry name" value="ABC3_permease_C"/>
</dbReference>
<dbReference type="EMBL" id="JNFQ01000001">
    <property type="protein sequence ID" value="KFG74708.1"/>
    <property type="molecule type" value="Genomic_DNA"/>
</dbReference>
<dbReference type="STRING" id="1915400.FM21_00590"/>
<feature type="domain" description="ABC3 transporter permease C-terminal" evidence="8">
    <location>
        <begin position="740"/>
        <end position="839"/>
    </location>
</feature>
<keyword evidence="4 7" id="KW-1133">Transmembrane helix</keyword>
<feature type="transmembrane region" description="Helical" evidence="7">
    <location>
        <begin position="773"/>
        <end position="795"/>
    </location>
</feature>
<proteinExistence type="predicted"/>
<evidence type="ECO:0000256" key="7">
    <source>
        <dbReference type="SAM" id="Phobius"/>
    </source>
</evidence>
<comment type="subcellular location">
    <subcellularLocation>
        <location evidence="1">Cell membrane</location>
        <topology evidence="1">Multi-pass membrane protein</topology>
    </subcellularLocation>
</comment>
<evidence type="ECO:0000256" key="2">
    <source>
        <dbReference type="ARBA" id="ARBA00022475"/>
    </source>
</evidence>
<accession>A0A086N0P0</accession>
<dbReference type="PANTHER" id="PTHR30287:SF1">
    <property type="entry name" value="INNER MEMBRANE PROTEIN"/>
    <property type="match status" value="1"/>
</dbReference>
<evidence type="ECO:0000256" key="1">
    <source>
        <dbReference type="ARBA" id="ARBA00004651"/>
    </source>
</evidence>
<evidence type="ECO:0000259" key="8">
    <source>
        <dbReference type="Pfam" id="PF02687"/>
    </source>
</evidence>
<protein>
    <submittedName>
        <fullName evidence="9">Membrane protein</fullName>
    </submittedName>
</protein>
<dbReference type="RefSeq" id="WP_043371505.1">
    <property type="nucleotide sequence ID" value="NZ_KN039946.1"/>
</dbReference>
<comment type="caution">
    <text evidence="9">The sequence shown here is derived from an EMBL/GenBank/DDBJ whole genome shotgun (WGS) entry which is preliminary data.</text>
</comment>
<keyword evidence="5 7" id="KW-0472">Membrane</keyword>
<feature type="transmembrane region" description="Helical" evidence="7">
    <location>
        <begin position="719"/>
        <end position="738"/>
    </location>
</feature>
<dbReference type="PANTHER" id="PTHR30287">
    <property type="entry name" value="MEMBRANE COMPONENT OF PREDICTED ABC SUPERFAMILY METABOLITE UPTAKE TRANSPORTER"/>
    <property type="match status" value="1"/>
</dbReference>
<dbReference type="GO" id="GO:0005886">
    <property type="term" value="C:plasma membrane"/>
    <property type="evidence" value="ECO:0007669"/>
    <property type="project" value="UniProtKB-SubCell"/>
</dbReference>
<feature type="transmembrane region" description="Helical" evidence="7">
    <location>
        <begin position="807"/>
        <end position="827"/>
    </location>
</feature>
<evidence type="ECO:0000256" key="4">
    <source>
        <dbReference type="ARBA" id="ARBA00022989"/>
    </source>
</evidence>
<evidence type="ECO:0000256" key="5">
    <source>
        <dbReference type="ARBA" id="ARBA00023136"/>
    </source>
</evidence>
<dbReference type="HOGENOM" id="CLU_012341_2_0_11"/>
<evidence type="ECO:0000313" key="10">
    <source>
        <dbReference type="Proteomes" id="UP000029095"/>
    </source>
</evidence>
<feature type="transmembrane region" description="Helical" evidence="7">
    <location>
        <begin position="408"/>
        <end position="428"/>
    </location>
</feature>
<evidence type="ECO:0000256" key="3">
    <source>
        <dbReference type="ARBA" id="ARBA00022692"/>
    </source>
</evidence>
<name>A0A086N0P0_9ACTN</name>